<feature type="compositionally biased region" description="Acidic residues" evidence="1">
    <location>
        <begin position="335"/>
        <end position="346"/>
    </location>
</feature>
<dbReference type="SMART" id="SM00594">
    <property type="entry name" value="UAS"/>
    <property type="match status" value="1"/>
</dbReference>
<dbReference type="PANTHER" id="PTHR23322:SF6">
    <property type="entry name" value="UBX DOMAIN-CONTAINING PROTEIN 7"/>
    <property type="match status" value="1"/>
</dbReference>
<proteinExistence type="predicted"/>
<evidence type="ECO:0000313" key="3">
    <source>
        <dbReference type="EMBL" id="SSX08746.1"/>
    </source>
</evidence>
<protein>
    <submittedName>
        <fullName evidence="4">CSON000326 protein</fullName>
    </submittedName>
</protein>
<dbReference type="Pfam" id="PF13899">
    <property type="entry name" value="Thioredoxin_7"/>
    <property type="match status" value="1"/>
</dbReference>
<dbReference type="EMBL" id="UFQT01001057">
    <property type="protein sequence ID" value="SSX28658.1"/>
    <property type="molecule type" value="Genomic_DNA"/>
</dbReference>
<reference evidence="3" key="1">
    <citation type="submission" date="2018-04" db="EMBL/GenBank/DDBJ databases">
        <authorList>
            <person name="Go L.Y."/>
            <person name="Mitchell J.A."/>
        </authorList>
    </citation>
    <scope>NUCLEOTIDE SEQUENCE</scope>
    <source>
        <tissue evidence="3">Whole organism</tissue>
    </source>
</reference>
<evidence type="ECO:0000259" key="2">
    <source>
        <dbReference type="SMART" id="SM00594"/>
    </source>
</evidence>
<dbReference type="Gene3D" id="3.10.20.90">
    <property type="entry name" value="Phosphatidylinositol 3-kinase Catalytic Subunit, Chain A, domain 1"/>
    <property type="match status" value="1"/>
</dbReference>
<accession>A0A336MRT8</accession>
<feature type="region of interest" description="Disordered" evidence="1">
    <location>
        <begin position="43"/>
        <end position="77"/>
    </location>
</feature>
<dbReference type="SUPFAM" id="SSF52833">
    <property type="entry name" value="Thioredoxin-like"/>
    <property type="match status" value="1"/>
</dbReference>
<dbReference type="VEuPathDB" id="VectorBase:CSON000326"/>
<dbReference type="EMBL" id="UFQS01001057">
    <property type="protein sequence ID" value="SSX08746.1"/>
    <property type="molecule type" value="Genomic_DNA"/>
</dbReference>
<dbReference type="PANTHER" id="PTHR23322">
    <property type="entry name" value="FAS-ASSOCIATED PROTEIN"/>
    <property type="match status" value="1"/>
</dbReference>
<dbReference type="GO" id="GO:0043161">
    <property type="term" value="P:proteasome-mediated ubiquitin-dependent protein catabolic process"/>
    <property type="evidence" value="ECO:0007669"/>
    <property type="project" value="TreeGrafter"/>
</dbReference>
<dbReference type="InterPro" id="IPR029071">
    <property type="entry name" value="Ubiquitin-like_domsf"/>
</dbReference>
<evidence type="ECO:0000313" key="4">
    <source>
        <dbReference type="EMBL" id="SSX28658.1"/>
    </source>
</evidence>
<dbReference type="AlphaFoldDB" id="A0A336MRT8"/>
<reference evidence="4" key="2">
    <citation type="submission" date="2018-07" db="EMBL/GenBank/DDBJ databases">
        <authorList>
            <person name="Quirk P.G."/>
            <person name="Krulwich T.A."/>
        </authorList>
    </citation>
    <scope>NUCLEOTIDE SEQUENCE</scope>
</reference>
<dbReference type="GO" id="GO:0005634">
    <property type="term" value="C:nucleus"/>
    <property type="evidence" value="ECO:0007669"/>
    <property type="project" value="TreeGrafter"/>
</dbReference>
<dbReference type="SUPFAM" id="SSF54236">
    <property type="entry name" value="Ubiquitin-like"/>
    <property type="match status" value="1"/>
</dbReference>
<name>A0A336MRT8_CULSO</name>
<feature type="domain" description="UAS" evidence="2">
    <location>
        <begin position="142"/>
        <end position="267"/>
    </location>
</feature>
<dbReference type="OMA" id="CAFPRKS"/>
<dbReference type="GO" id="GO:0043130">
    <property type="term" value="F:ubiquitin binding"/>
    <property type="evidence" value="ECO:0007669"/>
    <property type="project" value="TreeGrafter"/>
</dbReference>
<evidence type="ECO:0000256" key="1">
    <source>
        <dbReference type="SAM" id="MobiDB-lite"/>
    </source>
</evidence>
<organism evidence="4">
    <name type="scientific">Culicoides sonorensis</name>
    <name type="common">Biting midge</name>
    <dbReference type="NCBI Taxonomy" id="179676"/>
    <lineage>
        <taxon>Eukaryota</taxon>
        <taxon>Metazoa</taxon>
        <taxon>Ecdysozoa</taxon>
        <taxon>Arthropoda</taxon>
        <taxon>Hexapoda</taxon>
        <taxon>Insecta</taxon>
        <taxon>Pterygota</taxon>
        <taxon>Neoptera</taxon>
        <taxon>Endopterygota</taxon>
        <taxon>Diptera</taxon>
        <taxon>Nematocera</taxon>
        <taxon>Chironomoidea</taxon>
        <taxon>Ceratopogonidae</taxon>
        <taxon>Ceratopogoninae</taxon>
        <taxon>Culicoides</taxon>
        <taxon>Monoculicoides</taxon>
    </lineage>
</organism>
<dbReference type="InterPro" id="IPR050730">
    <property type="entry name" value="UBX_domain-protein"/>
</dbReference>
<dbReference type="InterPro" id="IPR036249">
    <property type="entry name" value="Thioredoxin-like_sf"/>
</dbReference>
<sequence length="461" mass="52240">MADVEENVRTLMELTAMNFDEAKDYLQSKSSLQEAIETFFNGETVGTGSSDDVIQIPDESSSSSLPPVIPQLDPSDPDYVRPPVAPKRDILMLPEEDNFRRRYNVRQALCPMRNFAREAELQEQMLYANNGGEGSSRPRRNRLEDVFRPPTDIIFAGTFQMVKEFAKNENKWLIVNLQDNTEFACQVLNRDIWSYKELKSIIKKYFVFYQTSIDCVEGNKIRSFYNIQSYPYVGILDPRTGEEQIACKGTFKYTAEEYCKELFTFLHNNYTPDYVDSGKTPSKYQTDSQSTSSQDTSSAVKDLSNIISLTEEEQLEIAIKKSMEEAAVATVISDDSADEYEEPGSDDESRPSSPKRMKKSHDETINNGNEQTDDTVTEGPQTRLMIKQPNGQSEVITRGAATTIGSLLKLLKRKYKDQIGSHKCRVYCPAIRQELCDLESTLSLEEAKLHPSAVLHISAED</sequence>
<dbReference type="Gene3D" id="3.40.30.10">
    <property type="entry name" value="Glutaredoxin"/>
    <property type="match status" value="1"/>
</dbReference>
<feature type="compositionally biased region" description="Polar residues" evidence="1">
    <location>
        <begin position="44"/>
        <end position="65"/>
    </location>
</feature>
<dbReference type="CDD" id="cd02958">
    <property type="entry name" value="UAS"/>
    <property type="match status" value="1"/>
</dbReference>
<feature type="region of interest" description="Disordered" evidence="1">
    <location>
        <begin position="333"/>
        <end position="380"/>
    </location>
</feature>
<feature type="compositionally biased region" description="Low complexity" evidence="1">
    <location>
        <begin position="285"/>
        <end position="298"/>
    </location>
</feature>
<dbReference type="InterPro" id="IPR006577">
    <property type="entry name" value="UAS"/>
</dbReference>
<gene>
    <name evidence="4" type="primary">CSON000326</name>
</gene>
<feature type="region of interest" description="Disordered" evidence="1">
    <location>
        <begin position="276"/>
        <end position="299"/>
    </location>
</feature>